<gene>
    <name evidence="1" type="ORF">FB471_4455</name>
</gene>
<dbReference type="EMBL" id="VFML01000001">
    <property type="protein sequence ID" value="TQJ04652.1"/>
    <property type="molecule type" value="Genomic_DNA"/>
</dbReference>
<evidence type="ECO:0008006" key="3">
    <source>
        <dbReference type="Google" id="ProtNLM"/>
    </source>
</evidence>
<evidence type="ECO:0000313" key="1">
    <source>
        <dbReference type="EMBL" id="TQJ04652.1"/>
    </source>
</evidence>
<dbReference type="Gene3D" id="3.40.50.300">
    <property type="entry name" value="P-loop containing nucleotide triphosphate hydrolases"/>
    <property type="match status" value="1"/>
</dbReference>
<protein>
    <recommendedName>
        <fullName evidence="3">Hpr(Ser) kinase/phosphatase</fullName>
    </recommendedName>
</protein>
<dbReference type="Proteomes" id="UP000320876">
    <property type="component" value="Unassembled WGS sequence"/>
</dbReference>
<accession>A0A542DNG7</accession>
<keyword evidence="2" id="KW-1185">Reference proteome</keyword>
<reference evidence="1 2" key="1">
    <citation type="submission" date="2019-06" db="EMBL/GenBank/DDBJ databases">
        <title>Sequencing the genomes of 1000 actinobacteria strains.</title>
        <authorList>
            <person name="Klenk H.-P."/>
        </authorList>
    </citation>
    <scope>NUCLEOTIDE SEQUENCE [LARGE SCALE GENOMIC DNA]</scope>
    <source>
        <strain evidence="1 2">DSM 45679</strain>
    </source>
</reference>
<evidence type="ECO:0000313" key="2">
    <source>
        <dbReference type="Proteomes" id="UP000320876"/>
    </source>
</evidence>
<dbReference type="AlphaFoldDB" id="A0A542DNG7"/>
<proteinExistence type="predicted"/>
<name>A0A542DNG7_AMYCI</name>
<sequence>MASDYVHLSALGCEITFEFTHSRAGDQARQLFGPLLSEPWSTPDFVVVCQWPQLTRHLIRSRTEAHGEPLEGIELYSYEFPNGTSWKSADPPFPPVELAPLADRFVRLHGAAVSDRAGRAVVILGESGFGKTTLSSELCLEHGYRLLADEDVFIHRRGSVVEPFVNGDGPWVDGSKAARSLWTKHPDLISNIPAAVSSVGALRPSNSGVQTPREMDSPALLRALLDSQRPGGVTHEEGIATLARLARSATGFELPGERYGDIRGAAGQVAALVT</sequence>
<dbReference type="SUPFAM" id="SSF53795">
    <property type="entry name" value="PEP carboxykinase-like"/>
    <property type="match status" value="1"/>
</dbReference>
<dbReference type="InterPro" id="IPR027417">
    <property type="entry name" value="P-loop_NTPase"/>
</dbReference>
<organism evidence="1 2">
    <name type="scientific">Amycolatopsis cihanbeyliensis</name>
    <dbReference type="NCBI Taxonomy" id="1128664"/>
    <lineage>
        <taxon>Bacteria</taxon>
        <taxon>Bacillati</taxon>
        <taxon>Actinomycetota</taxon>
        <taxon>Actinomycetes</taxon>
        <taxon>Pseudonocardiales</taxon>
        <taxon>Pseudonocardiaceae</taxon>
        <taxon>Amycolatopsis</taxon>
    </lineage>
</organism>
<comment type="caution">
    <text evidence="1">The sequence shown here is derived from an EMBL/GenBank/DDBJ whole genome shotgun (WGS) entry which is preliminary data.</text>
</comment>